<feature type="region of interest" description="Disordered" evidence="1">
    <location>
        <begin position="1"/>
        <end position="31"/>
    </location>
</feature>
<dbReference type="EMBL" id="JBBWWQ010000014">
    <property type="protein sequence ID" value="KAK8930517.1"/>
    <property type="molecule type" value="Genomic_DNA"/>
</dbReference>
<keyword evidence="4" id="KW-1185">Reference proteome</keyword>
<protein>
    <recommendedName>
        <fullName evidence="5">Erythronate-4-phosphate dehydrogenase family protein</fullName>
    </recommendedName>
</protein>
<name>A0AAP0G071_9ASPA</name>
<keyword evidence="2" id="KW-0472">Membrane</keyword>
<evidence type="ECO:0000313" key="3">
    <source>
        <dbReference type="EMBL" id="KAK8930517.1"/>
    </source>
</evidence>
<keyword evidence="2" id="KW-0812">Transmembrane</keyword>
<sequence>MPTMNSRAVADEKANSKPPRSLYRPNGGRTAVPPPSSWLEIRLFYVRIVSCCAPEAVPHRLILSHLRRETGVTLDINGSRIPSSEPTSLALRRDRLDCSAMEVTYLSTDDVRLTGAVEFEVCDGDGNFILCGSLERMEAPWINGTIGFEGYHKSCDQDPKTGWSMSCFSAASSAFLQPKPGISSPSMEVYVAGRFAGSALILTQTIELSQRKKVTSPAALKSILEDEEPSWTPKICTEENEGIHEYSQEMNVVGNGYRPEVWYSEGDDQLSWFNAGVRVGVGIGLGMSVGIGIGVGLLIRSYQATARRFRRRFF</sequence>
<evidence type="ECO:0000256" key="1">
    <source>
        <dbReference type="SAM" id="MobiDB-lite"/>
    </source>
</evidence>
<feature type="transmembrane region" description="Helical" evidence="2">
    <location>
        <begin position="279"/>
        <end position="302"/>
    </location>
</feature>
<dbReference type="PANTHER" id="PTHR37244:SF1">
    <property type="entry name" value="NADP-SPECIFIC GLUTAMATE DEHYDROGENASE"/>
    <property type="match status" value="1"/>
</dbReference>
<keyword evidence="2" id="KW-1133">Transmembrane helix</keyword>
<proteinExistence type="predicted"/>
<reference evidence="3 4" key="1">
    <citation type="journal article" date="2022" name="Nat. Plants">
        <title>Genomes of leafy and leafless Platanthera orchids illuminate the evolution of mycoheterotrophy.</title>
        <authorList>
            <person name="Li M.H."/>
            <person name="Liu K.W."/>
            <person name="Li Z."/>
            <person name="Lu H.C."/>
            <person name="Ye Q.L."/>
            <person name="Zhang D."/>
            <person name="Wang J.Y."/>
            <person name="Li Y.F."/>
            <person name="Zhong Z.M."/>
            <person name="Liu X."/>
            <person name="Yu X."/>
            <person name="Liu D.K."/>
            <person name="Tu X.D."/>
            <person name="Liu B."/>
            <person name="Hao Y."/>
            <person name="Liao X.Y."/>
            <person name="Jiang Y.T."/>
            <person name="Sun W.H."/>
            <person name="Chen J."/>
            <person name="Chen Y.Q."/>
            <person name="Ai Y."/>
            <person name="Zhai J.W."/>
            <person name="Wu S.S."/>
            <person name="Zhou Z."/>
            <person name="Hsiao Y.Y."/>
            <person name="Wu W.L."/>
            <person name="Chen Y.Y."/>
            <person name="Lin Y.F."/>
            <person name="Hsu J.L."/>
            <person name="Li C.Y."/>
            <person name="Wang Z.W."/>
            <person name="Zhao X."/>
            <person name="Zhong W.Y."/>
            <person name="Ma X.K."/>
            <person name="Ma L."/>
            <person name="Huang J."/>
            <person name="Chen G.Z."/>
            <person name="Huang M.Z."/>
            <person name="Huang L."/>
            <person name="Peng D.H."/>
            <person name="Luo Y.B."/>
            <person name="Zou S.Q."/>
            <person name="Chen S.P."/>
            <person name="Lan S."/>
            <person name="Tsai W.C."/>
            <person name="Van de Peer Y."/>
            <person name="Liu Z.J."/>
        </authorList>
    </citation>
    <scope>NUCLEOTIDE SEQUENCE [LARGE SCALE GENOMIC DNA]</scope>
    <source>
        <strain evidence="3">Lor287</strain>
    </source>
</reference>
<organism evidence="3 4">
    <name type="scientific">Platanthera zijinensis</name>
    <dbReference type="NCBI Taxonomy" id="2320716"/>
    <lineage>
        <taxon>Eukaryota</taxon>
        <taxon>Viridiplantae</taxon>
        <taxon>Streptophyta</taxon>
        <taxon>Embryophyta</taxon>
        <taxon>Tracheophyta</taxon>
        <taxon>Spermatophyta</taxon>
        <taxon>Magnoliopsida</taxon>
        <taxon>Liliopsida</taxon>
        <taxon>Asparagales</taxon>
        <taxon>Orchidaceae</taxon>
        <taxon>Orchidoideae</taxon>
        <taxon>Orchideae</taxon>
        <taxon>Orchidinae</taxon>
        <taxon>Platanthera</taxon>
    </lineage>
</organism>
<dbReference type="PANTHER" id="PTHR37244">
    <property type="entry name" value="NADP-SPECIFIC GLUTAMATE DEHYDROGENASE"/>
    <property type="match status" value="1"/>
</dbReference>
<gene>
    <name evidence="3" type="ORF">KSP39_PZI016421</name>
</gene>
<evidence type="ECO:0000313" key="4">
    <source>
        <dbReference type="Proteomes" id="UP001418222"/>
    </source>
</evidence>
<comment type="caution">
    <text evidence="3">The sequence shown here is derived from an EMBL/GenBank/DDBJ whole genome shotgun (WGS) entry which is preliminary data.</text>
</comment>
<dbReference type="Proteomes" id="UP001418222">
    <property type="component" value="Unassembled WGS sequence"/>
</dbReference>
<dbReference type="AlphaFoldDB" id="A0AAP0G071"/>
<evidence type="ECO:0000256" key="2">
    <source>
        <dbReference type="SAM" id="Phobius"/>
    </source>
</evidence>
<evidence type="ECO:0008006" key="5">
    <source>
        <dbReference type="Google" id="ProtNLM"/>
    </source>
</evidence>
<accession>A0AAP0G071</accession>